<evidence type="ECO:0000313" key="2">
    <source>
        <dbReference type="Proteomes" id="UP000821865"/>
    </source>
</evidence>
<organism evidence="1 2">
    <name type="scientific">Dermacentor silvarum</name>
    <name type="common">Tick</name>
    <dbReference type="NCBI Taxonomy" id="543639"/>
    <lineage>
        <taxon>Eukaryota</taxon>
        <taxon>Metazoa</taxon>
        <taxon>Ecdysozoa</taxon>
        <taxon>Arthropoda</taxon>
        <taxon>Chelicerata</taxon>
        <taxon>Arachnida</taxon>
        <taxon>Acari</taxon>
        <taxon>Parasitiformes</taxon>
        <taxon>Ixodida</taxon>
        <taxon>Ixodoidea</taxon>
        <taxon>Ixodidae</taxon>
        <taxon>Rhipicephalinae</taxon>
        <taxon>Dermacentor</taxon>
    </lineage>
</organism>
<evidence type="ECO:0000313" key="1">
    <source>
        <dbReference type="EMBL" id="KAH7978684.1"/>
    </source>
</evidence>
<dbReference type="EMBL" id="CM023470">
    <property type="protein sequence ID" value="KAH7978684.1"/>
    <property type="molecule type" value="Genomic_DNA"/>
</dbReference>
<reference evidence="1" key="1">
    <citation type="submission" date="2020-05" db="EMBL/GenBank/DDBJ databases">
        <title>Large-scale comparative analyses of tick genomes elucidate their genetic diversity and vector capacities.</title>
        <authorList>
            <person name="Jia N."/>
            <person name="Wang J."/>
            <person name="Shi W."/>
            <person name="Du L."/>
            <person name="Sun Y."/>
            <person name="Zhan W."/>
            <person name="Jiang J."/>
            <person name="Wang Q."/>
            <person name="Zhang B."/>
            <person name="Ji P."/>
            <person name="Sakyi L.B."/>
            <person name="Cui X."/>
            <person name="Yuan T."/>
            <person name="Jiang B."/>
            <person name="Yang W."/>
            <person name="Lam T.T.-Y."/>
            <person name="Chang Q."/>
            <person name="Ding S."/>
            <person name="Wang X."/>
            <person name="Zhu J."/>
            <person name="Ruan X."/>
            <person name="Zhao L."/>
            <person name="Wei J."/>
            <person name="Que T."/>
            <person name="Du C."/>
            <person name="Cheng J."/>
            <person name="Dai P."/>
            <person name="Han X."/>
            <person name="Huang E."/>
            <person name="Gao Y."/>
            <person name="Liu J."/>
            <person name="Shao H."/>
            <person name="Ye R."/>
            <person name="Li L."/>
            <person name="Wei W."/>
            <person name="Wang X."/>
            <person name="Wang C."/>
            <person name="Yang T."/>
            <person name="Huo Q."/>
            <person name="Li W."/>
            <person name="Guo W."/>
            <person name="Chen H."/>
            <person name="Zhou L."/>
            <person name="Ni X."/>
            <person name="Tian J."/>
            <person name="Zhou Y."/>
            <person name="Sheng Y."/>
            <person name="Liu T."/>
            <person name="Pan Y."/>
            <person name="Xia L."/>
            <person name="Li J."/>
            <person name="Zhao F."/>
            <person name="Cao W."/>
        </authorList>
    </citation>
    <scope>NUCLEOTIDE SEQUENCE</scope>
    <source>
        <strain evidence="1">Dsil-2018</strain>
    </source>
</reference>
<gene>
    <name evidence="1" type="ORF">HPB49_006348</name>
</gene>
<protein>
    <submittedName>
        <fullName evidence="1">Uncharacterized protein</fullName>
    </submittedName>
</protein>
<keyword evidence="2" id="KW-1185">Reference proteome</keyword>
<sequence>MRASTDSNLSDEGPSCSTSAAAPVCGCRPWGPAPFDEPATQGSRSLSPPTASRDSRRFVGAHTATTGRRHKLYPQEAASQEEEPTHSRRLPPDPPEPRSRCTYADTVHFHGQRSLMRRKTSLESVGWLEGLSSDIGAPFQERRTSPCGSGQHRQRARCHSQSDRERRPVCGRLRLQERHVRDRELHRIAPRLAPHASRRRVSSPSTLSWVPTVIRVEKRTVPKVTLYSAVLLCLVVIAAFVLVLARRVPAYSARKAHVCSTGGCLEHARRLLSSLNASVNPCHTHVRLRTYVRTETYVRVDLRASTYVHTYVCSRDDPAASPDDVLDRFYSSKVLHVLLRPGLEGNYTPTTTLKALMAVEMCADRSGASEAIEDFAEFMVDRGISWPAQPLRADRAGLLEFFAVLLDLSMNWRVALWFDVSAAYSDIDGSFVISFSEIGALAWHRMRQLSTLDDDAYAAFVRNLSSLLKIGSLMLDDEGVEKLRHDETVIRNTVLSLDAAEQHDLVVPLHKIGDVTGVISSAEWMTLLKKHLSADFNISSRTEVLLSNERYLARIFMLFRTITGDRALYVTGWMFAYVYAWTVTPALDDFPNMGTDGMRTYSLCFLTAQEWLGLAHLAASFTPEFPAPERHKISDVLNWTSFGLVDAIANSRSVSNSTKSMAATKIQTTTGRHFWPPEPFFHLDTLDIMYDSFPAQQNTFFAIWMKSRRALRRSLTNRFYGSLMTARYRWLLSDVLYVYGLNWMRISLWAVYPPSYLKDGSRAMAYSGLGFQLARALVRTVDEHGRRLNYLGRESDWWEKLQNCTWDLAESEQEKREIADLFALELALDAFKKSSGRDRLPQKIRRLEILSETQTFFVSYCSHFCGDPDGKRLCSLAANRQHMAIAFPRAIGSS</sequence>
<dbReference type="Proteomes" id="UP000821865">
    <property type="component" value="Chromosome 1"/>
</dbReference>
<proteinExistence type="predicted"/>
<comment type="caution">
    <text evidence="1">The sequence shown here is derived from an EMBL/GenBank/DDBJ whole genome shotgun (WGS) entry which is preliminary data.</text>
</comment>
<name>A0ACB8DWH6_DERSI</name>
<accession>A0ACB8DWH6</accession>